<dbReference type="KEGG" id="amq:AMETH_1825"/>
<gene>
    <name evidence="3" type="ORF">AMETH_1825</name>
</gene>
<dbReference type="HOGENOM" id="CLU_020413_1_0_11"/>
<feature type="region of interest" description="Disordered" evidence="1">
    <location>
        <begin position="616"/>
        <end position="643"/>
    </location>
</feature>
<dbReference type="GO" id="GO:0005829">
    <property type="term" value="C:cytosol"/>
    <property type="evidence" value="ECO:0007669"/>
    <property type="project" value="TreeGrafter"/>
</dbReference>
<evidence type="ECO:0000259" key="2">
    <source>
        <dbReference type="Pfam" id="PF02538"/>
    </source>
</evidence>
<dbReference type="RefSeq" id="WP_017987779.1">
    <property type="nucleotide sequence ID" value="NZ_AQUL01000001.1"/>
</dbReference>
<evidence type="ECO:0000256" key="1">
    <source>
        <dbReference type="SAM" id="MobiDB-lite"/>
    </source>
</evidence>
<dbReference type="InterPro" id="IPR003692">
    <property type="entry name" value="Hydantoinase_B"/>
</dbReference>
<dbReference type="Proteomes" id="UP000062973">
    <property type="component" value="Chromosome"/>
</dbReference>
<dbReference type="Pfam" id="PF02538">
    <property type="entry name" value="Hydantoinase_B"/>
    <property type="match status" value="1"/>
</dbReference>
<reference evidence="3 4" key="1">
    <citation type="submission" date="2014-07" db="EMBL/GenBank/DDBJ databases">
        <title>Whole Genome Sequence of the Amycolatopsis methanolica 239.</title>
        <authorList>
            <person name="Tang B."/>
        </authorList>
    </citation>
    <scope>NUCLEOTIDE SEQUENCE [LARGE SCALE GENOMIC DNA]</scope>
    <source>
        <strain evidence="3 4">239</strain>
    </source>
</reference>
<dbReference type="AlphaFoldDB" id="A0A076MVW9"/>
<evidence type="ECO:0000313" key="3">
    <source>
        <dbReference type="EMBL" id="AIJ21917.1"/>
    </source>
</evidence>
<dbReference type="EMBL" id="CP009110">
    <property type="protein sequence ID" value="AIJ21917.1"/>
    <property type="molecule type" value="Genomic_DNA"/>
</dbReference>
<name>A0A076MVW9_AMYME</name>
<feature type="compositionally biased region" description="Basic and acidic residues" evidence="1">
    <location>
        <begin position="619"/>
        <end position="633"/>
    </location>
</feature>
<dbReference type="OrthoDB" id="102473at2"/>
<dbReference type="STRING" id="1068978.AMETH_1825"/>
<sequence length="643" mass="69903">MTVSLKDLDDAQFAERYGADRFTATVLSSRMRYIVQHMCTGLLNNAFSLILRDWYDFAATISGPPEQNYPMSSVSNSLAMFLGTMSEAVRNTIEEYGPENLRPGDVVICNDPYRAGNHVNDICFIRPVFADGRIISFVTLRAHQLDMGGVVPAGFSGTKRNVYENGLVIAPTLLYRDDKPVKSAFNLIFDNARYCALLLPDIKTIYANLLLGEQLIQESVARYGVEAYLGAIRYSTDVSAEAMSTALAELPDGVYEAEEGIDCDGIDDSVEYRIKVRITKVGPRMELDFSGTSPQARTSINAGILDTKTAVGVALKFLIDPATPFTSGAYRDIDIVLPAGTFISATPPDGAVFLYWESTGPVLLAVFRALEKALGRKAVGGDYGSLNIHNANGVLEDGTPWVTTAQCGGEHGPWGATEAGDADSYSVVYQANNLDPATEAIESELPAVVLRKEYVPDSSGAGTNRGGAAVLKDTLYLTAAEHWSSPLHTKSPSGLGVYGGKSGALGATWLFHAEDRDVVRTRELLGTSDEVYARATPVAGMLDPETKCVDPDGEYFYFASTPVWHTKPHAVFRYLTNGGGGWGNPLDRDPERVKRDVRDEYVTVEGAYRDYGVVITGDPRTDPEGLRVDEEATRRRRAELAAQ</sequence>
<protein>
    <submittedName>
        <fullName evidence="3">5-oxoprolinase (ATP-hydrolyzing)</fullName>
    </submittedName>
</protein>
<dbReference type="PANTHER" id="PTHR11365:SF23">
    <property type="entry name" value="HYPOTHETICAL 5-OXOPROLINASE (EUROFUNG)-RELATED"/>
    <property type="match status" value="1"/>
</dbReference>
<proteinExistence type="predicted"/>
<dbReference type="PANTHER" id="PTHR11365">
    <property type="entry name" value="5-OXOPROLINASE RELATED"/>
    <property type="match status" value="1"/>
</dbReference>
<keyword evidence="4" id="KW-1185">Reference proteome</keyword>
<evidence type="ECO:0000313" key="4">
    <source>
        <dbReference type="Proteomes" id="UP000062973"/>
    </source>
</evidence>
<dbReference type="GO" id="GO:0006749">
    <property type="term" value="P:glutathione metabolic process"/>
    <property type="evidence" value="ECO:0007669"/>
    <property type="project" value="TreeGrafter"/>
</dbReference>
<accession>A0A076MVW9</accession>
<feature type="domain" description="Hydantoinase B/oxoprolinase" evidence="2">
    <location>
        <begin position="20"/>
        <end position="585"/>
    </location>
</feature>
<dbReference type="PATRIC" id="fig|1068978.7.peg.1933"/>
<dbReference type="eggNOG" id="COG0146">
    <property type="taxonomic scope" value="Bacteria"/>
</dbReference>
<dbReference type="GO" id="GO:0017168">
    <property type="term" value="F:5-oxoprolinase (ATP-hydrolyzing) activity"/>
    <property type="evidence" value="ECO:0007669"/>
    <property type="project" value="TreeGrafter"/>
</dbReference>
<dbReference type="InterPro" id="IPR045079">
    <property type="entry name" value="Oxoprolinase-like"/>
</dbReference>
<organism evidence="3 4">
    <name type="scientific">Amycolatopsis methanolica 239</name>
    <dbReference type="NCBI Taxonomy" id="1068978"/>
    <lineage>
        <taxon>Bacteria</taxon>
        <taxon>Bacillati</taxon>
        <taxon>Actinomycetota</taxon>
        <taxon>Actinomycetes</taxon>
        <taxon>Pseudonocardiales</taxon>
        <taxon>Pseudonocardiaceae</taxon>
        <taxon>Amycolatopsis</taxon>
        <taxon>Amycolatopsis methanolica group</taxon>
    </lineage>
</organism>